<keyword evidence="1" id="KW-0812">Transmembrane</keyword>
<proteinExistence type="predicted"/>
<evidence type="ECO:0000313" key="3">
    <source>
        <dbReference type="Proteomes" id="UP000544331"/>
    </source>
</evidence>
<evidence type="ECO:0000256" key="1">
    <source>
        <dbReference type="SAM" id="Phobius"/>
    </source>
</evidence>
<feature type="transmembrane region" description="Helical" evidence="1">
    <location>
        <begin position="61"/>
        <end position="83"/>
    </location>
</feature>
<feature type="transmembrane region" description="Helical" evidence="1">
    <location>
        <begin position="95"/>
        <end position="115"/>
    </location>
</feature>
<comment type="caution">
    <text evidence="2">The sequence shown here is derived from an EMBL/GenBank/DDBJ whole genome shotgun (WGS) entry which is preliminary data.</text>
</comment>
<organism evidence="2 3">
    <name type="scientific">Fusarium mundagurra</name>
    <dbReference type="NCBI Taxonomy" id="1567541"/>
    <lineage>
        <taxon>Eukaryota</taxon>
        <taxon>Fungi</taxon>
        <taxon>Dikarya</taxon>
        <taxon>Ascomycota</taxon>
        <taxon>Pezizomycotina</taxon>
        <taxon>Sordariomycetes</taxon>
        <taxon>Hypocreomycetidae</taxon>
        <taxon>Hypocreales</taxon>
        <taxon>Nectriaceae</taxon>
        <taxon>Fusarium</taxon>
        <taxon>Fusarium fujikuroi species complex</taxon>
    </lineage>
</organism>
<dbReference type="Proteomes" id="UP000544331">
    <property type="component" value="Unassembled WGS sequence"/>
</dbReference>
<keyword evidence="1" id="KW-0472">Membrane</keyword>
<name>A0A8H6CZ51_9HYPO</name>
<evidence type="ECO:0000313" key="2">
    <source>
        <dbReference type="EMBL" id="KAF5698336.1"/>
    </source>
</evidence>
<reference evidence="2 3" key="1">
    <citation type="submission" date="2020-05" db="EMBL/GenBank/DDBJ databases">
        <title>Identification and distribution of gene clusters putatively required for synthesis of sphingolipid metabolism inhibitors in phylogenetically diverse species of the filamentous fungus Fusarium.</title>
        <authorList>
            <person name="Kim H.-S."/>
            <person name="Busman M."/>
            <person name="Brown D.W."/>
            <person name="Divon H."/>
            <person name="Uhlig S."/>
            <person name="Proctor R.H."/>
        </authorList>
    </citation>
    <scope>NUCLEOTIDE SEQUENCE [LARGE SCALE GENOMIC DNA]</scope>
    <source>
        <strain evidence="2 3">NRRL 66235</strain>
    </source>
</reference>
<accession>A0A8H6CZ51</accession>
<dbReference type="AlphaFoldDB" id="A0A8H6CZ51"/>
<dbReference type="EMBL" id="JAAOAN010000918">
    <property type="protein sequence ID" value="KAF5698336.1"/>
    <property type="molecule type" value="Genomic_DNA"/>
</dbReference>
<dbReference type="OrthoDB" id="10464035at2759"/>
<keyword evidence="3" id="KW-1185">Reference proteome</keyword>
<protein>
    <submittedName>
        <fullName evidence="2">Uncharacterized protein</fullName>
    </submittedName>
</protein>
<sequence length="212" mass="23844">MYGLDSEYSHSREAKPPALVSLSFFLAPARAIFQLEPGTPAINSSLWNFAVMLTGGNVKHVHLLLLVPALFFLSVILQTRFASLTPSARRLEIEVAWPVVLMSFGFSLAFSRAYTDQGLALRIWVPVYCFTFGLVPYLLQLVVVKFPSCAIRIVTILAWILVVETLSTSGLYGEWSESLFMRHRSTKYLILAETFGYAMRWVKWPSEDPSAT</sequence>
<feature type="transmembrane region" description="Helical" evidence="1">
    <location>
        <begin position="121"/>
        <end position="139"/>
    </location>
</feature>
<gene>
    <name evidence="2" type="ORF">FMUND_15120</name>
</gene>
<feature type="transmembrane region" description="Helical" evidence="1">
    <location>
        <begin position="151"/>
        <end position="172"/>
    </location>
</feature>
<keyword evidence="1" id="KW-1133">Transmembrane helix</keyword>